<dbReference type="SUPFAM" id="SSF51430">
    <property type="entry name" value="NAD(P)-linked oxidoreductase"/>
    <property type="match status" value="2"/>
</dbReference>
<dbReference type="PANTHER" id="PTHR11732">
    <property type="entry name" value="ALDO/KETO REDUCTASE"/>
    <property type="match status" value="1"/>
</dbReference>
<dbReference type="Gene3D" id="3.20.20.100">
    <property type="entry name" value="NADP-dependent oxidoreductase domain"/>
    <property type="match status" value="1"/>
</dbReference>
<dbReference type="EMBL" id="CP119946">
    <property type="protein sequence ID" value="WFD00402.1"/>
    <property type="molecule type" value="Genomic_DNA"/>
</dbReference>
<accession>A0AAJ5YX85</accession>
<dbReference type="Pfam" id="PF00248">
    <property type="entry name" value="Aldo_ket_red"/>
    <property type="match status" value="1"/>
</dbReference>
<organism evidence="2 3">
    <name type="scientific">Malassezia yamatoensis</name>
    <dbReference type="NCBI Taxonomy" id="253288"/>
    <lineage>
        <taxon>Eukaryota</taxon>
        <taxon>Fungi</taxon>
        <taxon>Dikarya</taxon>
        <taxon>Basidiomycota</taxon>
        <taxon>Ustilaginomycotina</taxon>
        <taxon>Malasseziomycetes</taxon>
        <taxon>Malasseziales</taxon>
        <taxon>Malasseziaceae</taxon>
        <taxon>Malassezia</taxon>
    </lineage>
</organism>
<reference evidence="2 3" key="1">
    <citation type="submission" date="2023-03" db="EMBL/GenBank/DDBJ databases">
        <title>Mating type loci evolution in Malassezia.</title>
        <authorList>
            <person name="Coelho M.A."/>
        </authorList>
    </citation>
    <scope>NUCLEOTIDE SEQUENCE [LARGE SCALE GENOMIC DNA]</scope>
    <source>
        <strain evidence="2 3">CBS 9725</strain>
    </source>
</reference>
<evidence type="ECO:0000313" key="3">
    <source>
        <dbReference type="Proteomes" id="UP001219567"/>
    </source>
</evidence>
<dbReference type="InterPro" id="IPR023210">
    <property type="entry name" value="NADP_OxRdtase_dom"/>
</dbReference>
<protein>
    <recommendedName>
        <fullName evidence="1">NADP-dependent oxidoreductase domain-containing protein</fullName>
    </recommendedName>
</protein>
<gene>
    <name evidence="2" type="ORF">MYAM1_003151</name>
</gene>
<feature type="domain" description="NADP-dependent oxidoreductase" evidence="1">
    <location>
        <begin position="149"/>
        <end position="328"/>
    </location>
</feature>
<dbReference type="Proteomes" id="UP001219567">
    <property type="component" value="Chromosome 4"/>
</dbReference>
<dbReference type="InterPro" id="IPR036812">
    <property type="entry name" value="NAD(P)_OxRdtase_dom_sf"/>
</dbReference>
<dbReference type="AlphaFoldDB" id="A0AAJ5YX85"/>
<sequence length="339" mass="37810">MQRNWVQMRMPAILYGTAWKDVQTADLVFSAFQQGFRGVDTAAQRKHYREDLVGKGIQQACKHLGIERRDVWLQTKFTPLSGQDANGPLPYDPKAPVADQVCASFQSSLTNLHPDQDIPRITELVAKYALMARGNKDQPPSAAPKQDVYIDSYVLHSPMSTLQGTLEAWRVLEALVDAGLVRYIGLSNVYDPEIFQALFQHARIKPSIVQNRWHSTTGHDVSLLSLFSPQMSPNAFPYAADVNSDDPKGVVYQPFWTLTGNQRLLDSDAVAVLAIKYHITPAQVLYAFVHQGFGLPGLQTCVLSGTTDEKHMREAVQAVNLTPWAEDDLTVLRSEVYGE</sequence>
<dbReference type="GO" id="GO:0016491">
    <property type="term" value="F:oxidoreductase activity"/>
    <property type="evidence" value="ECO:0007669"/>
    <property type="project" value="InterPro"/>
</dbReference>
<dbReference type="InterPro" id="IPR020471">
    <property type="entry name" value="AKR"/>
</dbReference>
<proteinExistence type="predicted"/>
<evidence type="ECO:0000313" key="2">
    <source>
        <dbReference type="EMBL" id="WFD00402.1"/>
    </source>
</evidence>
<dbReference type="CDD" id="cd19071">
    <property type="entry name" value="AKR_AKR1-5-like"/>
    <property type="match status" value="1"/>
</dbReference>
<evidence type="ECO:0000259" key="1">
    <source>
        <dbReference type="Pfam" id="PF00248"/>
    </source>
</evidence>
<name>A0AAJ5YX85_9BASI</name>
<keyword evidence="3" id="KW-1185">Reference proteome</keyword>